<keyword evidence="5" id="KW-0808">Transferase</keyword>
<comment type="similarity">
    <text evidence="3 13">Belongs to the glycosyltransferase 13 family.</text>
</comment>
<dbReference type="GO" id="GO:0003827">
    <property type="term" value="F:alpha-1,3-mannosylglycoprotein 2-beta-N-acetylglucosaminyltransferase activity"/>
    <property type="evidence" value="ECO:0007669"/>
    <property type="project" value="UniProtKB-UniRule"/>
</dbReference>
<dbReference type="InterPro" id="IPR052463">
    <property type="entry name" value="O-linked_mannose_GnT"/>
</dbReference>
<keyword evidence="10 13" id="KW-0333">Golgi apparatus</keyword>
<evidence type="ECO:0000313" key="16">
    <source>
        <dbReference type="EMBL" id="KAK7086003.1"/>
    </source>
</evidence>
<evidence type="ECO:0000259" key="15">
    <source>
        <dbReference type="Pfam" id="PF15711"/>
    </source>
</evidence>
<evidence type="ECO:0000256" key="9">
    <source>
        <dbReference type="ARBA" id="ARBA00022989"/>
    </source>
</evidence>
<evidence type="ECO:0000313" key="17">
    <source>
        <dbReference type="Proteomes" id="UP001381693"/>
    </source>
</evidence>
<accession>A0AAN9AEL1</accession>
<comment type="caution">
    <text evidence="16">The sequence shown here is derived from an EMBL/GenBank/DDBJ whole genome shotgun (WGS) entry which is preliminary data.</text>
</comment>
<feature type="chain" id="PRO_5043014912" description="Alpha-1,3-mannosyl-glycoprotein 2-beta-N-acetylglucosaminyltransferase" evidence="14">
    <location>
        <begin position="26"/>
        <end position="669"/>
    </location>
</feature>
<dbReference type="PANTHER" id="PTHR46396:SF2">
    <property type="entry name" value="ILEI_PANDER DOMAIN-CONTAINING PROTEIN"/>
    <property type="match status" value="1"/>
</dbReference>
<keyword evidence="9" id="KW-1133">Transmembrane helix</keyword>
<keyword evidence="12 13" id="KW-0464">Manganese</keyword>
<sequence>MQHEKWLARIWIWRLFTILVINCHSYDTTFQHKNEMDVAFSVESSARGAAVNLTCLSKECRPKSWTSFVNEQPSYSPEYGINFLPSAQSWWEPGKDDGIVLQEIHEITKSVLITKVFNTWYAFTYAAEMSWWLDQTKPGRIIVMTVRRSGTYGLSPALRTLAGYGSVLAPFAPAHALWIWIFVKGGKTILECVIDNPFPLKTSLATLHGHASLQNSSMFKAVHEHVHVVHARICNTYPALKSVCEYNSFLKMAQGSSATPQLQGGFKINSELIGILVCAGGSIQHLAYTLQSLLNCSLVSKSIIFVAVGTDRRTGIPNSAIISLLTILHLPYKIIQLPLSATSINHHLFQYYKNAWIAAVEAFPKAKYIAFLDEDVEVSRDWLDFLLHSAPVLERDPTVWCVTGVVAHRFLHPDPHIILRALQQPGWGFLLLAKDVKAAIALWPDTSTVSVLYDNFIYQVVGQGRECIYPVVNRARHYGVGVNTLPQLHQLYFLDHVLHSGEKVMLPPPETLVLSMYEERVKAQLKRAIPLARNPCAPGFLIPPPSESGRDFVFYFYLDNLKFAPEWATLAECIGAWPYSTQGMHQGCAELPQAWGGSLWLVGVPYSPYSYYKPPHIPVWHPNNTDEFFEEQSEFIASISLPVNLPNRTFAFGMSDLLQKSKFSEDGTE</sequence>
<organism evidence="16 17">
    <name type="scientific">Halocaridina rubra</name>
    <name type="common">Hawaiian red shrimp</name>
    <dbReference type="NCBI Taxonomy" id="373956"/>
    <lineage>
        <taxon>Eukaryota</taxon>
        <taxon>Metazoa</taxon>
        <taxon>Ecdysozoa</taxon>
        <taxon>Arthropoda</taxon>
        <taxon>Crustacea</taxon>
        <taxon>Multicrustacea</taxon>
        <taxon>Malacostraca</taxon>
        <taxon>Eumalacostraca</taxon>
        <taxon>Eucarida</taxon>
        <taxon>Decapoda</taxon>
        <taxon>Pleocyemata</taxon>
        <taxon>Caridea</taxon>
        <taxon>Atyoidea</taxon>
        <taxon>Atyidae</taxon>
        <taxon>Halocaridina</taxon>
    </lineage>
</organism>
<dbReference type="Pfam" id="PF03071">
    <property type="entry name" value="GNT-I"/>
    <property type="match status" value="1"/>
</dbReference>
<keyword evidence="7 13" id="KW-0479">Metal-binding</keyword>
<dbReference type="GO" id="GO:0016266">
    <property type="term" value="P:protein O-linked glycosylation via N-acetyl-galactosamine"/>
    <property type="evidence" value="ECO:0007669"/>
    <property type="project" value="TreeGrafter"/>
</dbReference>
<reference evidence="16 17" key="1">
    <citation type="submission" date="2023-11" db="EMBL/GenBank/DDBJ databases">
        <title>Halocaridina rubra genome assembly.</title>
        <authorList>
            <person name="Smith C."/>
        </authorList>
    </citation>
    <scope>NUCLEOTIDE SEQUENCE [LARGE SCALE GENOMIC DNA]</scope>
    <source>
        <strain evidence="16">EP-1</strain>
        <tissue evidence="16">Whole</tissue>
    </source>
</reference>
<dbReference type="InterPro" id="IPR039477">
    <property type="entry name" value="ILEI/PANDER_dom"/>
</dbReference>
<comment type="subcellular location">
    <subcellularLocation>
        <location evidence="1 13">Golgi apparatus membrane</location>
        <topology evidence="1 13">Single-pass type II membrane protein</topology>
    </subcellularLocation>
</comment>
<evidence type="ECO:0000256" key="7">
    <source>
        <dbReference type="ARBA" id="ARBA00022723"/>
    </source>
</evidence>
<comment type="cofactor">
    <cofactor evidence="13">
        <name>Mn(2+)</name>
        <dbReference type="ChEBI" id="CHEBI:29035"/>
    </cofactor>
    <text evidence="13">The cofactor is mostly bound to the substrate.</text>
</comment>
<keyword evidence="14" id="KW-0732">Signal</keyword>
<dbReference type="Proteomes" id="UP001381693">
    <property type="component" value="Unassembled WGS sequence"/>
</dbReference>
<evidence type="ECO:0000256" key="14">
    <source>
        <dbReference type="SAM" id="SignalP"/>
    </source>
</evidence>
<evidence type="ECO:0000256" key="2">
    <source>
        <dbReference type="ARBA" id="ARBA00004922"/>
    </source>
</evidence>
<dbReference type="Pfam" id="PF15711">
    <property type="entry name" value="ILEI"/>
    <property type="match status" value="1"/>
</dbReference>
<gene>
    <name evidence="16" type="ORF">SK128_022842</name>
</gene>
<keyword evidence="8 13" id="KW-0735">Signal-anchor</keyword>
<evidence type="ECO:0000256" key="5">
    <source>
        <dbReference type="ARBA" id="ARBA00022679"/>
    </source>
</evidence>
<dbReference type="EC" id="2.4.1.101" evidence="13"/>
<evidence type="ECO:0000256" key="12">
    <source>
        <dbReference type="ARBA" id="ARBA00023211"/>
    </source>
</evidence>
<evidence type="ECO:0000256" key="10">
    <source>
        <dbReference type="ARBA" id="ARBA00023034"/>
    </source>
</evidence>
<dbReference type="SUPFAM" id="SSF53448">
    <property type="entry name" value="Nucleotide-diphospho-sugar transferases"/>
    <property type="match status" value="1"/>
</dbReference>
<name>A0AAN9AEL1_HALRR</name>
<evidence type="ECO:0000256" key="4">
    <source>
        <dbReference type="ARBA" id="ARBA00022676"/>
    </source>
</evidence>
<dbReference type="EMBL" id="JAXCGZ010000427">
    <property type="protein sequence ID" value="KAK7086003.1"/>
    <property type="molecule type" value="Genomic_DNA"/>
</dbReference>
<dbReference type="PANTHER" id="PTHR46396">
    <property type="entry name" value="PROTEIN O-LINKED-MANNOSE BETA-1,2-N-ACETYLGLUCOSAMINYLTRANSFERASE 1"/>
    <property type="match status" value="1"/>
</dbReference>
<feature type="domain" description="ILEI/PANDER" evidence="15">
    <location>
        <begin position="98"/>
        <end position="184"/>
    </location>
</feature>
<dbReference type="GO" id="GO:0000139">
    <property type="term" value="C:Golgi membrane"/>
    <property type="evidence" value="ECO:0007669"/>
    <property type="project" value="UniProtKB-SubCell"/>
</dbReference>
<comment type="catalytic activity">
    <reaction evidence="13">
        <text>N(4)-(alpha-D-Man-(1-&gt;3)-[alpha-D-Man-(1-&gt;3)-[alpha-D-Man-(1-&gt;6)]-alpha-D-Man-(1-&gt;6)]-beta-D-Man-(1-&gt;4)-beta-D-GlcNAc-(1-&gt;4)-beta-D-GlcNAc)-L-asparaginyl-[protein] (N-glucan mannose isomer 5A1,2) + UDP-N-acetyl-alpha-D-glucosamine = N(4)-{beta-D-GlcNAc-(1-&gt;2)-alpha-D-Man-(1-&gt;3)-[alpha-D-Man-(1-&gt;3)-[alpha-D-Man-(1-&gt;6)]-alpha-D-Man-(1-&gt;6)]-beta-D-Man-(1-&gt;4)-beta-D-GlcNAc-(1-&gt;4)-beta-D-GlcNAc}-L-asparaginyl-[protein] + UDP + H(+)</text>
        <dbReference type="Rhea" id="RHEA:11456"/>
        <dbReference type="Rhea" id="RHEA-COMP:14367"/>
        <dbReference type="Rhea" id="RHEA-COMP:14368"/>
        <dbReference type="ChEBI" id="CHEBI:15378"/>
        <dbReference type="ChEBI" id="CHEBI:57705"/>
        <dbReference type="ChEBI" id="CHEBI:58223"/>
        <dbReference type="ChEBI" id="CHEBI:59087"/>
        <dbReference type="ChEBI" id="CHEBI:60625"/>
        <dbReference type="EC" id="2.4.1.101"/>
    </reaction>
</comment>
<dbReference type="InterPro" id="IPR004139">
    <property type="entry name" value="Glyco_trans_13"/>
</dbReference>
<dbReference type="AlphaFoldDB" id="A0AAN9AEL1"/>
<keyword evidence="4 13" id="KW-0328">Glycosyltransferase</keyword>
<comment type="pathway">
    <text evidence="2 13">Protein modification; protein glycosylation.</text>
</comment>
<evidence type="ECO:0000256" key="6">
    <source>
        <dbReference type="ARBA" id="ARBA00022692"/>
    </source>
</evidence>
<dbReference type="Gene3D" id="3.90.550.10">
    <property type="entry name" value="Spore Coat Polysaccharide Biosynthesis Protein SpsA, Chain A"/>
    <property type="match status" value="1"/>
</dbReference>
<keyword evidence="17" id="KW-1185">Reference proteome</keyword>
<evidence type="ECO:0000256" key="3">
    <source>
        <dbReference type="ARBA" id="ARBA00006492"/>
    </source>
</evidence>
<comment type="function">
    <text evidence="13">Initiates complex N-linked carbohydrate formation. Essential for the conversion of high-mannose to hybrid and complex N-glycans.</text>
</comment>
<evidence type="ECO:0000256" key="8">
    <source>
        <dbReference type="ARBA" id="ARBA00022968"/>
    </source>
</evidence>
<evidence type="ECO:0000256" key="13">
    <source>
        <dbReference type="RuleBase" id="RU368119"/>
    </source>
</evidence>
<keyword evidence="11" id="KW-0472">Membrane</keyword>
<dbReference type="GO" id="GO:0030145">
    <property type="term" value="F:manganese ion binding"/>
    <property type="evidence" value="ECO:0007669"/>
    <property type="project" value="UniProtKB-UniRule"/>
</dbReference>
<dbReference type="InterPro" id="IPR029044">
    <property type="entry name" value="Nucleotide-diphossugar_trans"/>
</dbReference>
<proteinExistence type="inferred from homology"/>
<feature type="signal peptide" evidence="14">
    <location>
        <begin position="1"/>
        <end position="25"/>
    </location>
</feature>
<protein>
    <recommendedName>
        <fullName evidence="13">Alpha-1,3-mannosyl-glycoprotein 2-beta-N-acetylglucosaminyltransferase</fullName>
        <shortName evidence="13">GNT-I</shortName>
        <shortName evidence="13">GlcNAc-T I</shortName>
        <ecNumber evidence="13">2.4.1.101</ecNumber>
    </recommendedName>
    <alternativeName>
        <fullName evidence="13">N-glycosyl-oligosaccharide-glycoprotein N-acetylglucosaminyltransferase I</fullName>
    </alternativeName>
</protein>
<evidence type="ECO:0000256" key="1">
    <source>
        <dbReference type="ARBA" id="ARBA00004323"/>
    </source>
</evidence>
<keyword evidence="6" id="KW-0812">Transmembrane</keyword>
<evidence type="ECO:0000256" key="11">
    <source>
        <dbReference type="ARBA" id="ARBA00023136"/>
    </source>
</evidence>
<dbReference type="GO" id="GO:0047223">
    <property type="term" value="F:beta-1,3-galactosyl-O-glycosyl-glycoprotein beta-1,3-N-acetylglucosaminyltransferase activity"/>
    <property type="evidence" value="ECO:0007669"/>
    <property type="project" value="TreeGrafter"/>
</dbReference>